<comment type="similarity">
    <text evidence="1">Belongs to the AAA ATPase family.</text>
</comment>
<dbReference type="GO" id="GO:0005524">
    <property type="term" value="F:ATP binding"/>
    <property type="evidence" value="ECO:0007669"/>
    <property type="project" value="UniProtKB-KW"/>
</dbReference>
<dbReference type="RefSeq" id="WP_340495524.1">
    <property type="nucleotide sequence ID" value="NZ_JAOSIK010000050.1"/>
</dbReference>
<keyword evidence="3" id="KW-0472">Membrane</keyword>
<feature type="domain" description="AAA+ ATPase" evidence="4">
    <location>
        <begin position="131"/>
        <end position="272"/>
    </location>
</feature>
<dbReference type="SMART" id="SM00382">
    <property type="entry name" value="AAA"/>
    <property type="match status" value="1"/>
</dbReference>
<evidence type="ECO:0000256" key="1">
    <source>
        <dbReference type="RuleBase" id="RU003651"/>
    </source>
</evidence>
<dbReference type="Proteomes" id="UP001382955">
    <property type="component" value="Unassembled WGS sequence"/>
</dbReference>
<dbReference type="EMBL" id="JAOSIK010000050">
    <property type="protein sequence ID" value="MEK0312170.1"/>
    <property type="molecule type" value="Genomic_DNA"/>
</dbReference>
<organism evidence="5 6">
    <name type="scientific">Candidatus Phytoplasma fabacearum</name>
    <dbReference type="NCBI Taxonomy" id="2982628"/>
    <lineage>
        <taxon>Bacteria</taxon>
        <taxon>Bacillati</taxon>
        <taxon>Mycoplasmatota</taxon>
        <taxon>Mollicutes</taxon>
        <taxon>Acholeplasmatales</taxon>
        <taxon>Acholeplasmataceae</taxon>
        <taxon>Candidatus Phytoplasma</taxon>
        <taxon>16SrII (Peanut WB group)</taxon>
    </lineage>
</organism>
<feature type="region of interest" description="Disordered" evidence="2">
    <location>
        <begin position="57"/>
        <end position="82"/>
    </location>
</feature>
<proteinExistence type="inferred from homology"/>
<gene>
    <name evidence="5" type="ORF">OC725_02765</name>
</gene>
<reference evidence="5 6" key="1">
    <citation type="journal article" date="2023" name="Int. J. Syst. Evol. Microbiol.">
        <title>The observation of taxonomic boundaries for the 16SrII and 16SrXXV phytoplasmas using genome-based delimitation.</title>
        <authorList>
            <person name="Rodrigues Jardim B."/>
            <person name="Tran-Nguyen L.T.T."/>
            <person name="Gambley C."/>
            <person name="Al-Sadi A.M."/>
            <person name="Al-Subhi A.M."/>
            <person name="Foissac X."/>
            <person name="Salar P."/>
            <person name="Cai H."/>
            <person name="Yang J.Y."/>
            <person name="Davis R."/>
            <person name="Jones L."/>
            <person name="Rodoni B."/>
            <person name="Constable F.E."/>
        </authorList>
    </citation>
    <scope>NUCLEOTIDE SEQUENCE [LARGE SCALE GENOMIC DNA]</scope>
    <source>
        <strain evidence="5">BAWM-322</strain>
    </source>
</reference>
<comment type="caution">
    <text evidence="5">The sequence shown here is derived from an EMBL/GenBank/DDBJ whole genome shotgun (WGS) entry which is preliminary data.</text>
</comment>
<evidence type="ECO:0000259" key="4">
    <source>
        <dbReference type="SMART" id="SM00382"/>
    </source>
</evidence>
<evidence type="ECO:0000256" key="3">
    <source>
        <dbReference type="SAM" id="Phobius"/>
    </source>
</evidence>
<dbReference type="SUPFAM" id="SSF52540">
    <property type="entry name" value="P-loop containing nucleoside triphosphate hydrolases"/>
    <property type="match status" value="1"/>
</dbReference>
<keyword evidence="1 5" id="KW-0067">ATP-binding</keyword>
<keyword evidence="3" id="KW-0812">Transmembrane</keyword>
<accession>A0ABU8ZT59</accession>
<sequence>MSKPKTTSISKLITIFLFFFTCFLGIYVWIHQQALMETEQQIAQSEQEIQNLKTNGVKTTEAPTPSLSNNQSLPNLSHPQPPETFFQPADSQKFIGFDKLIGFKEELKVAQGFIDYLKKPENYQGIGEVESPFGILMYGCPGTGKTTFARAIAKETNLPFFEINSSFFSQKYKGVAPQMVKDLFTIARLVAEECNGAIIFLDECETIFTDLKLLEAGTEIANVVNQFKTEMTSLDNNPEKPIFIMGATNQYHLIDEAIKSRFTYNIEIKPGNKTERQQMLEFLIKKRKNPYSEEAKQYLYEVINEALEHLPDHQQFLKANRTLENLLKTTVSIFAQTRGAGENPRNEINKSDLKQAYQIVISPDLSLLDQIENQFMSKGGEK</sequence>
<dbReference type="InterPro" id="IPR003593">
    <property type="entry name" value="AAA+_ATPase"/>
</dbReference>
<feature type="compositionally biased region" description="Low complexity" evidence="2">
    <location>
        <begin position="63"/>
        <end position="77"/>
    </location>
</feature>
<dbReference type="PANTHER" id="PTHR23076">
    <property type="entry name" value="METALLOPROTEASE M41 FTSH"/>
    <property type="match status" value="1"/>
</dbReference>
<dbReference type="InterPro" id="IPR027417">
    <property type="entry name" value="P-loop_NTPase"/>
</dbReference>
<keyword evidence="6" id="KW-1185">Reference proteome</keyword>
<evidence type="ECO:0000256" key="2">
    <source>
        <dbReference type="SAM" id="MobiDB-lite"/>
    </source>
</evidence>
<dbReference type="PROSITE" id="PS00674">
    <property type="entry name" value="AAA"/>
    <property type="match status" value="1"/>
</dbReference>
<dbReference type="Pfam" id="PF00004">
    <property type="entry name" value="AAA"/>
    <property type="match status" value="1"/>
</dbReference>
<feature type="transmembrane region" description="Helical" evidence="3">
    <location>
        <begin position="12"/>
        <end position="30"/>
    </location>
</feature>
<name>A0ABU8ZT59_9MOLU</name>
<keyword evidence="1" id="KW-0547">Nucleotide-binding</keyword>
<evidence type="ECO:0000313" key="6">
    <source>
        <dbReference type="Proteomes" id="UP001382955"/>
    </source>
</evidence>
<dbReference type="PANTHER" id="PTHR23076:SF97">
    <property type="entry name" value="ATP-DEPENDENT ZINC METALLOPROTEASE YME1L1"/>
    <property type="match status" value="1"/>
</dbReference>
<protein>
    <submittedName>
        <fullName evidence="5">ATP-binding protein</fullName>
    </submittedName>
</protein>
<keyword evidence="3" id="KW-1133">Transmembrane helix</keyword>
<dbReference type="Gene3D" id="3.40.50.300">
    <property type="entry name" value="P-loop containing nucleotide triphosphate hydrolases"/>
    <property type="match status" value="1"/>
</dbReference>
<dbReference type="InterPro" id="IPR003960">
    <property type="entry name" value="ATPase_AAA_CS"/>
</dbReference>
<dbReference type="InterPro" id="IPR003959">
    <property type="entry name" value="ATPase_AAA_core"/>
</dbReference>
<evidence type="ECO:0000313" key="5">
    <source>
        <dbReference type="EMBL" id="MEK0312170.1"/>
    </source>
</evidence>